<comment type="caution">
    <text evidence="1">The sequence shown here is derived from an EMBL/GenBank/DDBJ whole genome shotgun (WGS) entry which is preliminary data.</text>
</comment>
<dbReference type="AlphaFoldDB" id="A0AAW3Z1M0"/>
<proteinExistence type="predicted"/>
<dbReference type="EMBL" id="JACXBF010000542">
    <property type="protein sequence ID" value="MBD2802829.1"/>
    <property type="molecule type" value="Genomic_DNA"/>
</dbReference>
<reference evidence="1" key="2">
    <citation type="journal article" date="2024" name="Toxins">
        <title>Genome Sequence Analysis of Native Xenorhabdus Strains Isolated from Entomopathogenic Nematodes in Argentina.</title>
        <authorList>
            <person name="Palma L."/>
            <person name="Frizzo L."/>
            <person name="Kaiser S."/>
            <person name="Berry C."/>
            <person name="Caballero P."/>
            <person name="Bode H.B."/>
            <person name="Del Valle E.E."/>
        </authorList>
    </citation>
    <scope>NUCLEOTIDE SEQUENCE</scope>
    <source>
        <strain evidence="1">M</strain>
    </source>
</reference>
<protein>
    <submittedName>
        <fullName evidence="1">Uncharacterized protein</fullName>
    </submittedName>
</protein>
<accession>A0AAW3Z1M0</accession>
<evidence type="ECO:0000313" key="1">
    <source>
        <dbReference type="EMBL" id="MBD2802829.1"/>
    </source>
</evidence>
<organism evidence="1">
    <name type="scientific">Xenorhabdus szentirmaii</name>
    <dbReference type="NCBI Taxonomy" id="290112"/>
    <lineage>
        <taxon>Bacteria</taxon>
        <taxon>Pseudomonadati</taxon>
        <taxon>Pseudomonadota</taxon>
        <taxon>Gammaproteobacteria</taxon>
        <taxon>Enterobacterales</taxon>
        <taxon>Morganellaceae</taxon>
        <taxon>Xenorhabdus</taxon>
    </lineage>
</organism>
<name>A0AAW3Z1M0_9GAMM</name>
<sequence>MKLNAPKKQPEGLFKHTTPGSILSSLDNPQSAPKPEILDTVYSVYMGYKGIQNMNYVNINRSGWMVFESSPETTYDIISYEEKYYIIIANGPYKNYYLGYSIESYIGAYEPWNNASYWTSAPVDNFPYPGIYGFKGKITPYNLGDNNVYACVNGYNDGVSTLKPFDIY</sequence>
<dbReference type="Proteomes" id="UP001193920">
    <property type="component" value="Unassembled WGS sequence"/>
</dbReference>
<gene>
    <name evidence="1" type="ORF">ID854_20875</name>
</gene>
<reference evidence="1" key="1">
    <citation type="submission" date="2020-09" db="EMBL/GenBank/DDBJ databases">
        <authorList>
            <person name="Palma L."/>
            <person name="Caballero P."/>
            <person name="Berry C."/>
            <person name="Del Valle E."/>
        </authorList>
    </citation>
    <scope>NUCLEOTIDE SEQUENCE</scope>
    <source>
        <strain evidence="1">M</strain>
    </source>
</reference>
<dbReference type="RefSeq" id="WP_038236812.1">
    <property type="nucleotide sequence ID" value="NZ_CAWNPE010000001.1"/>
</dbReference>
<dbReference type="GeneID" id="97126106"/>